<evidence type="ECO:0000313" key="2">
    <source>
        <dbReference type="Proteomes" id="UP001321014"/>
    </source>
</evidence>
<comment type="caution">
    <text evidence="1">The sequence shown here is derived from an EMBL/GenBank/DDBJ whole genome shotgun (WGS) entry which is preliminary data.</text>
</comment>
<gene>
    <name evidence="1" type="ORF">OEZ49_22975</name>
</gene>
<evidence type="ECO:0000313" key="1">
    <source>
        <dbReference type="EMBL" id="MCU9840606.1"/>
    </source>
</evidence>
<dbReference type="Proteomes" id="UP001321014">
    <property type="component" value="Unassembled WGS sequence"/>
</dbReference>
<proteinExistence type="predicted"/>
<keyword evidence="2" id="KW-1185">Reference proteome</keyword>
<protein>
    <submittedName>
        <fullName evidence="1">Uncharacterized protein</fullName>
    </submittedName>
</protein>
<dbReference type="EMBL" id="JAOVQN010000060">
    <property type="protein sequence ID" value="MCU9840606.1"/>
    <property type="molecule type" value="Genomic_DNA"/>
</dbReference>
<accession>A0ABT2WXH4</accession>
<organism evidence="1 2">
    <name type="scientific">Ruegeria marisflavi</name>
    <dbReference type="NCBI Taxonomy" id="2984152"/>
    <lineage>
        <taxon>Bacteria</taxon>
        <taxon>Pseudomonadati</taxon>
        <taxon>Pseudomonadota</taxon>
        <taxon>Alphaproteobacteria</taxon>
        <taxon>Rhodobacterales</taxon>
        <taxon>Roseobacteraceae</taxon>
        <taxon>Ruegeria</taxon>
    </lineage>
</organism>
<sequence>MPEAQQDFFGRRYDATGSPVGGEFEINPTTEGAASLVSHFAVADLVDGSFVVARTEYDPMGDCSGVFAQVYDAFNNPVGPEIRVETTIVPRNLSTSVVGFGDGGFTVFWESDPSTGLSSSILGQRFHSDGSTVRNEFSVHIHEGGGGLPSFEIAELNSGGFVAVWIEPRTDVSGQYYSDVIRRVYNADGSAAGGGLSDSPSD</sequence>
<reference evidence="1 2" key="1">
    <citation type="submission" date="2022-10" db="EMBL/GenBank/DDBJ databases">
        <title>Ruegeria sp. nov., isolated from ocean surface water.</title>
        <authorList>
            <person name="He W."/>
            <person name="Wang L."/>
            <person name="Zhang D.-F."/>
        </authorList>
    </citation>
    <scope>NUCLEOTIDE SEQUENCE [LARGE SCALE GENOMIC DNA]</scope>
    <source>
        <strain evidence="1 2">WL0004</strain>
    </source>
</reference>
<name>A0ABT2WXH4_9RHOB</name>